<protein>
    <submittedName>
        <fullName evidence="3">Uncharacterized protein</fullName>
    </submittedName>
</protein>
<keyword evidence="4" id="KW-1185">Reference proteome</keyword>
<dbReference type="EMBL" id="FO117623">
    <property type="protein sequence ID" value="CCG04409.1"/>
    <property type="molecule type" value="Genomic_DNA"/>
</dbReference>
<feature type="region of interest" description="Disordered" evidence="1">
    <location>
        <begin position="24"/>
        <end position="156"/>
    </location>
</feature>
<name>H6RTZ9_BLASD</name>
<dbReference type="STRING" id="1146883.BLASA_3547"/>
<dbReference type="Proteomes" id="UP000007517">
    <property type="component" value="Chromosome"/>
</dbReference>
<evidence type="ECO:0000256" key="2">
    <source>
        <dbReference type="SAM" id="SignalP"/>
    </source>
</evidence>
<sequence length="156" mass="15491">MRRTTRTFAGALLAAGLGLSGCAFGDDEADLEGTGIPAVFDEEEVGDPDRVDGGAEDADSIDPGTGGIQDDDQTGAEGDDPDTVEDGAIPDVDTTDGADTDGATTGDGTTDEETNSEAEITDDGTTDGDSPFESPGDDGDAGPDTGPDTVEDGIVG</sequence>
<reference evidence="3 4" key="1">
    <citation type="journal article" date="2012" name="J. Bacteriol.">
        <title>Genome Sequence of Blastococcus saxobsidens DD2, a Stone-Inhabiting Bacterium.</title>
        <authorList>
            <person name="Chouaia B."/>
            <person name="Crotti E."/>
            <person name="Brusetti L."/>
            <person name="Daffonchio D."/>
            <person name="Essoussi I."/>
            <person name="Nouioui I."/>
            <person name="Sbissi I."/>
            <person name="Ghodhbane-Gtari F."/>
            <person name="Gtari M."/>
            <person name="Vacherie B."/>
            <person name="Barbe V."/>
            <person name="Medigue C."/>
            <person name="Gury J."/>
            <person name="Pujic P."/>
            <person name="Normand P."/>
        </authorList>
    </citation>
    <scope>NUCLEOTIDE SEQUENCE [LARGE SCALE GENOMIC DNA]</scope>
    <source>
        <strain evidence="3 4">DD2</strain>
    </source>
</reference>
<evidence type="ECO:0000313" key="3">
    <source>
        <dbReference type="EMBL" id="CCG04409.1"/>
    </source>
</evidence>
<evidence type="ECO:0000313" key="4">
    <source>
        <dbReference type="Proteomes" id="UP000007517"/>
    </source>
</evidence>
<dbReference type="HOGENOM" id="CLU_1683214_0_0_11"/>
<dbReference type="AlphaFoldDB" id="H6RTZ9"/>
<keyword evidence="2" id="KW-0732">Signal</keyword>
<organism evidence="3 4">
    <name type="scientific">Blastococcus saxobsidens (strain DD2)</name>
    <dbReference type="NCBI Taxonomy" id="1146883"/>
    <lineage>
        <taxon>Bacteria</taxon>
        <taxon>Bacillati</taxon>
        <taxon>Actinomycetota</taxon>
        <taxon>Actinomycetes</taxon>
        <taxon>Geodermatophilales</taxon>
        <taxon>Geodermatophilaceae</taxon>
        <taxon>Blastococcus</taxon>
    </lineage>
</organism>
<dbReference type="KEGG" id="bsd:BLASA_3547"/>
<proteinExistence type="predicted"/>
<feature type="compositionally biased region" description="Acidic residues" evidence="1">
    <location>
        <begin position="69"/>
        <end position="85"/>
    </location>
</feature>
<feature type="chain" id="PRO_5003606172" evidence="2">
    <location>
        <begin position="26"/>
        <end position="156"/>
    </location>
</feature>
<gene>
    <name evidence="3" type="ordered locus">BLASA_3547</name>
</gene>
<feature type="compositionally biased region" description="Acidic residues" evidence="1">
    <location>
        <begin position="109"/>
        <end position="126"/>
    </location>
</feature>
<accession>H6RTZ9</accession>
<feature type="signal peptide" evidence="2">
    <location>
        <begin position="1"/>
        <end position="25"/>
    </location>
</feature>
<evidence type="ECO:0000256" key="1">
    <source>
        <dbReference type="SAM" id="MobiDB-lite"/>
    </source>
</evidence>
<dbReference type="RefSeq" id="WP_014377288.1">
    <property type="nucleotide sequence ID" value="NC_016943.1"/>
</dbReference>
<reference evidence="4" key="2">
    <citation type="submission" date="2012-02" db="EMBL/GenBank/DDBJ databases">
        <title>Complete genome sequence of Blastococcus saxobsidens strain DD2.</title>
        <authorList>
            <person name="Genoscope."/>
        </authorList>
    </citation>
    <scope>NUCLEOTIDE SEQUENCE [LARGE SCALE GENOMIC DNA]</scope>
    <source>
        <strain evidence="4">DD2</strain>
    </source>
</reference>
<dbReference type="PROSITE" id="PS51257">
    <property type="entry name" value="PROKAR_LIPOPROTEIN"/>
    <property type="match status" value="1"/>
</dbReference>